<comment type="caution">
    <text evidence="3">The sequence shown here is derived from an EMBL/GenBank/DDBJ whole genome shotgun (WGS) entry which is preliminary data.</text>
</comment>
<protein>
    <submittedName>
        <fullName evidence="3">DUF2384 domain-containing protein</fullName>
    </submittedName>
</protein>
<proteinExistence type="predicted"/>
<dbReference type="Proteomes" id="UP000297407">
    <property type="component" value="Unassembled WGS sequence"/>
</dbReference>
<organism evidence="3 4">
    <name type="scientific">Flavobacterium humi</name>
    <dbReference type="NCBI Taxonomy" id="2562683"/>
    <lineage>
        <taxon>Bacteria</taxon>
        <taxon>Pseudomonadati</taxon>
        <taxon>Bacteroidota</taxon>
        <taxon>Flavobacteriia</taxon>
        <taxon>Flavobacteriales</taxon>
        <taxon>Flavobacteriaceae</taxon>
        <taxon>Flavobacterium</taxon>
    </lineage>
</organism>
<dbReference type="RefSeq" id="WP_135527126.1">
    <property type="nucleotide sequence ID" value="NZ_SRLH01000007.1"/>
</dbReference>
<accession>A0A4Z0L3P3</accession>
<gene>
    <name evidence="3" type="ORF">E4635_12955</name>
</gene>
<evidence type="ECO:0000313" key="3">
    <source>
        <dbReference type="EMBL" id="TGD57072.1"/>
    </source>
</evidence>
<dbReference type="InterPro" id="IPR046847">
    <property type="entry name" value="Xre-like_HTH"/>
</dbReference>
<keyword evidence="4" id="KW-1185">Reference proteome</keyword>
<feature type="domain" description="Antitoxin Xre/MbcA/ParS-like toxin-binding" evidence="1">
    <location>
        <begin position="116"/>
        <end position="164"/>
    </location>
</feature>
<dbReference type="InterPro" id="IPR011979">
    <property type="entry name" value="Antitox_Xre"/>
</dbReference>
<dbReference type="Pfam" id="PF20432">
    <property type="entry name" value="Xre-like-HTH"/>
    <property type="match status" value="1"/>
</dbReference>
<reference evidence="3 4" key="1">
    <citation type="submission" date="2019-04" db="EMBL/GenBank/DDBJ databases">
        <title>Flavobacterium sp. strain DS2-A Genome sequencing and assembly.</title>
        <authorList>
            <person name="Kim I."/>
        </authorList>
    </citation>
    <scope>NUCLEOTIDE SEQUENCE [LARGE SCALE GENOMIC DNA]</scope>
    <source>
        <strain evidence="3 4">DS2-A</strain>
    </source>
</reference>
<dbReference type="AlphaFoldDB" id="A0A4Z0L3P3"/>
<dbReference type="GO" id="GO:0003677">
    <property type="term" value="F:DNA binding"/>
    <property type="evidence" value="ECO:0007669"/>
    <property type="project" value="InterPro"/>
</dbReference>
<dbReference type="InterPro" id="IPR024467">
    <property type="entry name" value="Xre/MbcA/ParS-like_toxin-bd"/>
</dbReference>
<dbReference type="OrthoDB" id="5770459at2"/>
<evidence type="ECO:0000259" key="2">
    <source>
        <dbReference type="Pfam" id="PF20432"/>
    </source>
</evidence>
<name>A0A4Z0L3P3_9FLAO</name>
<dbReference type="Pfam" id="PF09722">
    <property type="entry name" value="Xre_MbcA_ParS_C"/>
    <property type="match status" value="1"/>
</dbReference>
<feature type="domain" description="Antitoxin Xre-like helix-turn-helix" evidence="2">
    <location>
        <begin position="50"/>
        <end position="109"/>
    </location>
</feature>
<dbReference type="EMBL" id="SRLH01000007">
    <property type="protein sequence ID" value="TGD57072.1"/>
    <property type="molecule type" value="Genomic_DNA"/>
</dbReference>
<evidence type="ECO:0000259" key="1">
    <source>
        <dbReference type="Pfam" id="PF09722"/>
    </source>
</evidence>
<sequence>MSKLVANSDVQIDKAVRLYVSKVEKDANYQLIDKDITYKKFLSNRMLIVHSIRRGLPYELYDLIKKRTPFKEDEWADFLGVSTRTLHRNKSRKDFYFDSIPSEKILELAEVTALGIEVFDSEEHFYSWLNTPSFALGSLKPIELLKDSYGKEMVLNELYKIDQGIFI</sequence>
<evidence type="ECO:0000313" key="4">
    <source>
        <dbReference type="Proteomes" id="UP000297407"/>
    </source>
</evidence>
<dbReference type="NCBIfam" id="TIGR02293">
    <property type="entry name" value="TAS_TIGR02293"/>
    <property type="match status" value="1"/>
</dbReference>